<proteinExistence type="predicted"/>
<protein>
    <submittedName>
        <fullName evidence="9">4Fe-4S binding protein</fullName>
    </submittedName>
</protein>
<evidence type="ECO:0000256" key="5">
    <source>
        <dbReference type="ARBA" id="ARBA00023004"/>
    </source>
</evidence>
<evidence type="ECO:0000259" key="8">
    <source>
        <dbReference type="PROSITE" id="PS51379"/>
    </source>
</evidence>
<dbReference type="InterPro" id="IPR051684">
    <property type="entry name" value="Electron_Trans/Redox"/>
</dbReference>
<feature type="transmembrane region" description="Helical" evidence="7">
    <location>
        <begin position="294"/>
        <end position="316"/>
    </location>
</feature>
<keyword evidence="5" id="KW-0408">Iron</keyword>
<keyword evidence="4" id="KW-0249">Electron transport</keyword>
<gene>
    <name evidence="9" type="ORF">RM545_08440</name>
</gene>
<feature type="transmembrane region" description="Helical" evidence="7">
    <location>
        <begin position="25"/>
        <end position="46"/>
    </location>
</feature>
<keyword evidence="7" id="KW-0472">Membrane</keyword>
<keyword evidence="6" id="KW-0411">Iron-sulfur</keyword>
<keyword evidence="1" id="KW-0813">Transport</keyword>
<dbReference type="SUPFAM" id="SSF54862">
    <property type="entry name" value="4Fe-4S ferredoxins"/>
    <property type="match status" value="1"/>
</dbReference>
<feature type="transmembrane region" description="Helical" evidence="7">
    <location>
        <begin position="358"/>
        <end position="377"/>
    </location>
</feature>
<feature type="transmembrane region" description="Helical" evidence="7">
    <location>
        <begin position="179"/>
        <end position="197"/>
    </location>
</feature>
<feature type="transmembrane region" description="Helical" evidence="7">
    <location>
        <begin position="94"/>
        <end position="113"/>
    </location>
</feature>
<evidence type="ECO:0000256" key="1">
    <source>
        <dbReference type="ARBA" id="ARBA00022448"/>
    </source>
</evidence>
<dbReference type="Proteomes" id="UP001245285">
    <property type="component" value="Unassembled WGS sequence"/>
</dbReference>
<dbReference type="InterPro" id="IPR017896">
    <property type="entry name" value="4Fe4S_Fe-S-bd"/>
</dbReference>
<evidence type="ECO:0000256" key="7">
    <source>
        <dbReference type="SAM" id="Phobius"/>
    </source>
</evidence>
<dbReference type="PANTHER" id="PTHR30176">
    <property type="entry name" value="FERREDOXIN-TYPE PROTEIN NAPH"/>
    <property type="match status" value="1"/>
</dbReference>
<keyword evidence="2" id="KW-0004">4Fe-4S</keyword>
<sequence>MSDKIHHNMALTGEPPETISTTQKVASGIGLTGLFILLLAVFNVNFPNKTLFLSLAIGLIATGTIIFANDAYLGKHAGIKNDGLWFKPLTSRGLWAWVLGLGLTIFYIVLYWFPQYLGLNADGENTGIVALFDPLSQLISGQPASQWFVYGTLYTLAILIFGYKFILKYRHNRYEVLRTFSVMFFQLGFAFLIPEILMRLNQPYFNPANIWPLNYDLFADYKLEGFFSAGNVGLLMLFFGVASVFIITPILTYKYGKRWYCSWVCGCGGLAETAGDPYRHLSDKSLASWKFERWIIHSVLVFVVVMTIAVVYSFLSENPSETWLSRDVFLWGSAGFLTLLFALIMIFKRDQLAKDAKYAAVGFLMVILAIISINYFSGNSNIFFFHGGQLREWYGFLIGAVFSGVIGVGFYPIFGNRVWCRFGCPMAAVLGMQQRLFSRFRITTNGGQCISCGNCSTYCEMGIDVRAYAQKGENIVRSSCVGCGICSAVCPRGVLKLENGPQDGRINSEEVLLGNDVDLMDLINQKSK</sequence>
<keyword evidence="3" id="KW-0479">Metal-binding</keyword>
<name>A0ABU3CK37_9FLAO</name>
<dbReference type="RefSeq" id="WP_311494883.1">
    <property type="nucleotide sequence ID" value="NZ_JAVRHO010000010.1"/>
</dbReference>
<feature type="transmembrane region" description="Helical" evidence="7">
    <location>
        <begin position="232"/>
        <end position="253"/>
    </location>
</feature>
<dbReference type="Pfam" id="PF12801">
    <property type="entry name" value="Fer4_5"/>
    <property type="match status" value="2"/>
</dbReference>
<evidence type="ECO:0000313" key="10">
    <source>
        <dbReference type="Proteomes" id="UP001245285"/>
    </source>
</evidence>
<dbReference type="PROSITE" id="PS51379">
    <property type="entry name" value="4FE4S_FER_2"/>
    <property type="match status" value="2"/>
</dbReference>
<feature type="transmembrane region" description="Helical" evidence="7">
    <location>
        <begin position="393"/>
        <end position="414"/>
    </location>
</feature>
<dbReference type="Gene3D" id="3.30.70.20">
    <property type="match status" value="1"/>
</dbReference>
<dbReference type="EMBL" id="JAVRHO010000010">
    <property type="protein sequence ID" value="MDT0646716.1"/>
    <property type="molecule type" value="Genomic_DNA"/>
</dbReference>
<evidence type="ECO:0000256" key="2">
    <source>
        <dbReference type="ARBA" id="ARBA00022485"/>
    </source>
</evidence>
<evidence type="ECO:0000256" key="4">
    <source>
        <dbReference type="ARBA" id="ARBA00022982"/>
    </source>
</evidence>
<keyword evidence="7" id="KW-0812">Transmembrane</keyword>
<dbReference type="PROSITE" id="PS00198">
    <property type="entry name" value="4FE4S_FER_1"/>
    <property type="match status" value="1"/>
</dbReference>
<dbReference type="Pfam" id="PF13237">
    <property type="entry name" value="Fer4_10"/>
    <property type="match status" value="1"/>
</dbReference>
<dbReference type="InterPro" id="IPR017900">
    <property type="entry name" value="4Fe4S_Fe_S_CS"/>
</dbReference>
<dbReference type="PANTHER" id="PTHR30176:SF3">
    <property type="entry name" value="FERREDOXIN-TYPE PROTEIN NAPH"/>
    <property type="match status" value="1"/>
</dbReference>
<feature type="domain" description="4Fe-4S ferredoxin-type" evidence="8">
    <location>
        <begin position="440"/>
        <end position="468"/>
    </location>
</feature>
<keyword evidence="10" id="KW-1185">Reference proteome</keyword>
<feature type="transmembrane region" description="Helical" evidence="7">
    <location>
        <begin position="328"/>
        <end position="346"/>
    </location>
</feature>
<feature type="domain" description="4Fe-4S ferredoxin-type" evidence="8">
    <location>
        <begin position="471"/>
        <end position="500"/>
    </location>
</feature>
<organism evidence="9 10">
    <name type="scientific">Autumnicola lenta</name>
    <dbReference type="NCBI Taxonomy" id="3075593"/>
    <lineage>
        <taxon>Bacteria</taxon>
        <taxon>Pseudomonadati</taxon>
        <taxon>Bacteroidota</taxon>
        <taxon>Flavobacteriia</taxon>
        <taxon>Flavobacteriales</taxon>
        <taxon>Flavobacteriaceae</taxon>
        <taxon>Autumnicola</taxon>
    </lineage>
</organism>
<keyword evidence="7" id="KW-1133">Transmembrane helix</keyword>
<feature type="transmembrane region" description="Helical" evidence="7">
    <location>
        <begin position="52"/>
        <end position="73"/>
    </location>
</feature>
<evidence type="ECO:0000313" key="9">
    <source>
        <dbReference type="EMBL" id="MDT0646716.1"/>
    </source>
</evidence>
<evidence type="ECO:0000256" key="6">
    <source>
        <dbReference type="ARBA" id="ARBA00023014"/>
    </source>
</evidence>
<comment type="caution">
    <text evidence="9">The sequence shown here is derived from an EMBL/GenBank/DDBJ whole genome shotgun (WGS) entry which is preliminary data.</text>
</comment>
<feature type="transmembrane region" description="Helical" evidence="7">
    <location>
        <begin position="147"/>
        <end position="167"/>
    </location>
</feature>
<reference evidence="9 10" key="1">
    <citation type="submission" date="2023-09" db="EMBL/GenBank/DDBJ databases">
        <authorList>
            <person name="Rey-Velasco X."/>
        </authorList>
    </citation>
    <scope>NUCLEOTIDE SEQUENCE [LARGE SCALE GENOMIC DNA]</scope>
    <source>
        <strain evidence="9 10">F260</strain>
    </source>
</reference>
<accession>A0ABU3CK37</accession>
<evidence type="ECO:0000256" key="3">
    <source>
        <dbReference type="ARBA" id="ARBA00022723"/>
    </source>
</evidence>